<evidence type="ECO:0000313" key="4">
    <source>
        <dbReference type="Proteomes" id="UP000478148"/>
    </source>
</evidence>
<dbReference type="Proteomes" id="UP000478148">
    <property type="component" value="Unassembled WGS sequence"/>
</dbReference>
<feature type="region of interest" description="Disordered" evidence="1">
    <location>
        <begin position="1"/>
        <end position="21"/>
    </location>
</feature>
<name>A0A6M1KPL2_9ACTN</name>
<feature type="region of interest" description="Disordered" evidence="1">
    <location>
        <begin position="53"/>
        <end position="73"/>
    </location>
</feature>
<dbReference type="Pfam" id="PF12028">
    <property type="entry name" value="DUF3515"/>
    <property type="match status" value="1"/>
</dbReference>
<feature type="compositionally biased region" description="Low complexity" evidence="1">
    <location>
        <begin position="53"/>
        <end position="64"/>
    </location>
</feature>
<proteinExistence type="predicted"/>
<comment type="caution">
    <text evidence="3">The sequence shown here is derived from an EMBL/GenBank/DDBJ whole genome shotgun (WGS) entry which is preliminary data.</text>
</comment>
<dbReference type="InterPro" id="IPR021903">
    <property type="entry name" value="DUF3515"/>
</dbReference>
<sequence>MDEHSNSPVAQVDRPDAKAPDRTNRSAALIATAVALPVTLLVGALALNRLSPEEPAAAPQPSASTPGPISTAPVEMAAPQLGERPTVVCRALLSQLPDSIRDLPQRPVSAGPEQNAAYGDPAVTVACGGAEPQVRPDDHLYLVNSVCWYAVEGPDATELTTVDRETAVTLRVPNFHGEALQWASPVSATIVESIRSSGTAPSGCTS</sequence>
<gene>
    <name evidence="3" type="ORF">ENC19_04005</name>
</gene>
<dbReference type="RefSeq" id="WP_164445734.1">
    <property type="nucleotide sequence ID" value="NZ_SAIY01000001.1"/>
</dbReference>
<keyword evidence="2" id="KW-1133">Transmembrane helix</keyword>
<organism evidence="3 4">
    <name type="scientific">Verrucosispora sioxanthis</name>
    <dbReference type="NCBI Taxonomy" id="2499994"/>
    <lineage>
        <taxon>Bacteria</taxon>
        <taxon>Bacillati</taxon>
        <taxon>Actinomycetota</taxon>
        <taxon>Actinomycetes</taxon>
        <taxon>Micromonosporales</taxon>
        <taxon>Micromonosporaceae</taxon>
        <taxon>Micromonospora</taxon>
    </lineage>
</organism>
<dbReference type="AlphaFoldDB" id="A0A6M1KPL2"/>
<feature type="transmembrane region" description="Helical" evidence="2">
    <location>
        <begin position="27"/>
        <end position="47"/>
    </location>
</feature>
<protein>
    <submittedName>
        <fullName evidence="3">DUF3515 family protein</fullName>
    </submittedName>
</protein>
<keyword evidence="2" id="KW-0812">Transmembrane</keyword>
<evidence type="ECO:0000256" key="1">
    <source>
        <dbReference type="SAM" id="MobiDB-lite"/>
    </source>
</evidence>
<reference evidence="3 4" key="1">
    <citation type="submission" date="2020-02" db="EMBL/GenBank/DDBJ databases">
        <title>Draft Genome Sequence of Verrucosispora sp. Strain CWR15, Isolated from Gulf of Mexico Sponge.</title>
        <authorList>
            <person name="Kennedy S.J."/>
            <person name="Cella E."/>
            <person name="Azarian T."/>
            <person name="Baker B.J."/>
            <person name="Shaw L.N."/>
        </authorList>
    </citation>
    <scope>NUCLEOTIDE SEQUENCE [LARGE SCALE GENOMIC DNA]</scope>
    <source>
        <strain evidence="3 4">CWR15</strain>
    </source>
</reference>
<keyword evidence="2" id="KW-0472">Membrane</keyword>
<evidence type="ECO:0000256" key="2">
    <source>
        <dbReference type="SAM" id="Phobius"/>
    </source>
</evidence>
<accession>A0A6M1KPL2</accession>
<evidence type="ECO:0000313" key="3">
    <source>
        <dbReference type="EMBL" id="NGM11898.1"/>
    </source>
</evidence>
<keyword evidence="4" id="KW-1185">Reference proteome</keyword>
<dbReference type="EMBL" id="SAIY01000001">
    <property type="protein sequence ID" value="NGM11898.1"/>
    <property type="molecule type" value="Genomic_DNA"/>
</dbReference>